<dbReference type="AlphaFoldDB" id="K9UE13"/>
<dbReference type="EMBL" id="CP003600">
    <property type="protein sequence ID" value="AFY92444.1"/>
    <property type="molecule type" value="Genomic_DNA"/>
</dbReference>
<keyword evidence="2" id="KW-1185">Reference proteome</keyword>
<evidence type="ECO:0000313" key="2">
    <source>
        <dbReference type="Proteomes" id="UP000010366"/>
    </source>
</evidence>
<accession>K9UE13</accession>
<dbReference type="KEGG" id="cmp:Cha6605_1235"/>
<reference evidence="1 2" key="1">
    <citation type="submission" date="2012-05" db="EMBL/GenBank/DDBJ databases">
        <title>Finished chromosome of genome of Chamaesiphon sp. PCC 6605.</title>
        <authorList>
            <consortium name="US DOE Joint Genome Institute"/>
            <person name="Gugger M."/>
            <person name="Coursin T."/>
            <person name="Rippka R."/>
            <person name="Tandeau De Marsac N."/>
            <person name="Huntemann M."/>
            <person name="Wei C.-L."/>
            <person name="Han J."/>
            <person name="Detter J.C."/>
            <person name="Han C."/>
            <person name="Tapia R."/>
            <person name="Chen A."/>
            <person name="Kyrpides N."/>
            <person name="Mavromatis K."/>
            <person name="Markowitz V."/>
            <person name="Szeto E."/>
            <person name="Ivanova N."/>
            <person name="Pagani I."/>
            <person name="Pati A."/>
            <person name="Goodwin L."/>
            <person name="Nordberg H.P."/>
            <person name="Cantor M.N."/>
            <person name="Hua S.X."/>
            <person name="Woyke T."/>
            <person name="Kerfeld C.A."/>
        </authorList>
    </citation>
    <scope>NUCLEOTIDE SEQUENCE [LARGE SCALE GENOMIC DNA]</scope>
    <source>
        <strain evidence="2">ATCC 27169 / PCC 6605</strain>
    </source>
</reference>
<proteinExistence type="predicted"/>
<dbReference type="RefSeq" id="WP_015158630.1">
    <property type="nucleotide sequence ID" value="NC_019697.1"/>
</dbReference>
<name>K9UE13_CHAP6</name>
<dbReference type="HOGENOM" id="CLU_1183312_0_0_3"/>
<dbReference type="Proteomes" id="UP000010366">
    <property type="component" value="Chromosome"/>
</dbReference>
<sequence length="234" mass="26369">MITALFMGWTDPITQSWFPIRKMSLTAAGYHTCYVNGVFQAIDVSPNMRLLFEKGLIKPDEVKISQDIPAIFAQRMPIARPEDAQEELEFFGLPRYPVNPIAYASRSGGYSNTDGYDLFPEVTADGDGDYHFYFLPQHLVKLQASTHEYIDRLSVGTVLDVDSAGYIAYENTILGKLPGYLADAIGHDRSIEIEVAKVNSQTSWRYYHLLCHATVKFKPFTESHYQVLQSVLAA</sequence>
<organism evidence="1 2">
    <name type="scientific">Chamaesiphon minutus (strain ATCC 27169 / PCC 6605)</name>
    <dbReference type="NCBI Taxonomy" id="1173020"/>
    <lineage>
        <taxon>Bacteria</taxon>
        <taxon>Bacillati</taxon>
        <taxon>Cyanobacteriota</taxon>
        <taxon>Cyanophyceae</taxon>
        <taxon>Gomontiellales</taxon>
        <taxon>Chamaesiphonaceae</taxon>
        <taxon>Chamaesiphon</taxon>
    </lineage>
</organism>
<protein>
    <submittedName>
        <fullName evidence="1">Uncharacterized protein</fullName>
    </submittedName>
</protein>
<dbReference type="OrthoDB" id="9846400at2"/>
<gene>
    <name evidence="1" type="ORF">Cha6605_1235</name>
</gene>
<evidence type="ECO:0000313" key="1">
    <source>
        <dbReference type="EMBL" id="AFY92444.1"/>
    </source>
</evidence>